<evidence type="ECO:0000313" key="1">
    <source>
        <dbReference type="EMBL" id="GMR52666.1"/>
    </source>
</evidence>
<accession>A0AAN5I6W8</accession>
<dbReference type="Proteomes" id="UP001328107">
    <property type="component" value="Unassembled WGS sequence"/>
</dbReference>
<reference evidence="2" key="1">
    <citation type="submission" date="2022-10" db="EMBL/GenBank/DDBJ databases">
        <title>Genome assembly of Pristionchus species.</title>
        <authorList>
            <person name="Yoshida K."/>
            <person name="Sommer R.J."/>
        </authorList>
    </citation>
    <scope>NUCLEOTIDE SEQUENCE [LARGE SCALE GENOMIC DNA]</scope>
    <source>
        <strain evidence="2">RS5460</strain>
    </source>
</reference>
<organism evidence="1 2">
    <name type="scientific">Pristionchus mayeri</name>
    <dbReference type="NCBI Taxonomy" id="1317129"/>
    <lineage>
        <taxon>Eukaryota</taxon>
        <taxon>Metazoa</taxon>
        <taxon>Ecdysozoa</taxon>
        <taxon>Nematoda</taxon>
        <taxon>Chromadorea</taxon>
        <taxon>Rhabditida</taxon>
        <taxon>Rhabditina</taxon>
        <taxon>Diplogasteromorpha</taxon>
        <taxon>Diplogasteroidea</taxon>
        <taxon>Neodiplogasteridae</taxon>
        <taxon>Pristionchus</taxon>
    </lineage>
</organism>
<name>A0AAN5I6W8_9BILA</name>
<gene>
    <name evidence="1" type="ORF">PMAYCL1PPCAC_22861</name>
</gene>
<keyword evidence="2" id="KW-1185">Reference proteome</keyword>
<sequence length="80" mass="8959">AHHTGNPSLIALYNPMQANSSGSRRMVHFKYSLTFILRRWKHSATAEAVSKYSIAFLEVAFSPIDGLSNQKVENRHLTSA</sequence>
<feature type="non-terminal residue" evidence="1">
    <location>
        <position position="80"/>
    </location>
</feature>
<feature type="non-terminal residue" evidence="1">
    <location>
        <position position="1"/>
    </location>
</feature>
<dbReference type="EMBL" id="BTRK01000005">
    <property type="protein sequence ID" value="GMR52666.1"/>
    <property type="molecule type" value="Genomic_DNA"/>
</dbReference>
<dbReference type="AlphaFoldDB" id="A0AAN5I6W8"/>
<evidence type="ECO:0000313" key="2">
    <source>
        <dbReference type="Proteomes" id="UP001328107"/>
    </source>
</evidence>
<protein>
    <submittedName>
        <fullName evidence="1">Uncharacterized protein</fullName>
    </submittedName>
</protein>
<comment type="caution">
    <text evidence="1">The sequence shown here is derived from an EMBL/GenBank/DDBJ whole genome shotgun (WGS) entry which is preliminary data.</text>
</comment>
<proteinExistence type="predicted"/>